<name>A0A453B3I4_AEGTS</name>
<evidence type="ECO:0000313" key="1">
    <source>
        <dbReference type="EnsemblPlants" id="AET2Gv20352200.2"/>
    </source>
</evidence>
<accession>A0A453B3I4</accession>
<dbReference type="EnsemblPlants" id="AET2Gv20352200.2">
    <property type="protein sequence ID" value="AET2Gv20352200.2"/>
    <property type="gene ID" value="AET2Gv20352200"/>
</dbReference>
<dbReference type="AlphaFoldDB" id="A0A453B3I4"/>
<organism evidence="1 2">
    <name type="scientific">Aegilops tauschii subsp. strangulata</name>
    <name type="common">Goatgrass</name>
    <dbReference type="NCBI Taxonomy" id="200361"/>
    <lineage>
        <taxon>Eukaryota</taxon>
        <taxon>Viridiplantae</taxon>
        <taxon>Streptophyta</taxon>
        <taxon>Embryophyta</taxon>
        <taxon>Tracheophyta</taxon>
        <taxon>Spermatophyta</taxon>
        <taxon>Magnoliopsida</taxon>
        <taxon>Liliopsida</taxon>
        <taxon>Poales</taxon>
        <taxon>Poaceae</taxon>
        <taxon>BOP clade</taxon>
        <taxon>Pooideae</taxon>
        <taxon>Triticodae</taxon>
        <taxon>Triticeae</taxon>
        <taxon>Triticinae</taxon>
        <taxon>Aegilops</taxon>
    </lineage>
</organism>
<keyword evidence="2" id="KW-1185">Reference proteome</keyword>
<evidence type="ECO:0000313" key="2">
    <source>
        <dbReference type="Proteomes" id="UP000015105"/>
    </source>
</evidence>
<protein>
    <submittedName>
        <fullName evidence="1">Uncharacterized protein</fullName>
    </submittedName>
</protein>
<reference evidence="1" key="5">
    <citation type="journal article" date="2021" name="G3 (Bethesda)">
        <title>Aegilops tauschii genome assembly Aet v5.0 features greater sequence contiguity and improved annotation.</title>
        <authorList>
            <person name="Wang L."/>
            <person name="Zhu T."/>
            <person name="Rodriguez J.C."/>
            <person name="Deal K.R."/>
            <person name="Dubcovsky J."/>
            <person name="McGuire P.E."/>
            <person name="Lux T."/>
            <person name="Spannagl M."/>
            <person name="Mayer K.F.X."/>
            <person name="Baldrich P."/>
            <person name="Meyers B.C."/>
            <person name="Huo N."/>
            <person name="Gu Y.Q."/>
            <person name="Zhou H."/>
            <person name="Devos K.M."/>
            <person name="Bennetzen J.L."/>
            <person name="Unver T."/>
            <person name="Budak H."/>
            <person name="Gulick P.J."/>
            <person name="Galiba G."/>
            <person name="Kalapos B."/>
            <person name="Nelson D.R."/>
            <person name="Li P."/>
            <person name="You F.M."/>
            <person name="Luo M.C."/>
            <person name="Dvorak J."/>
        </authorList>
    </citation>
    <scope>NUCLEOTIDE SEQUENCE [LARGE SCALE GENOMIC DNA]</scope>
    <source>
        <strain evidence="1">cv. AL8/78</strain>
    </source>
</reference>
<dbReference type="Proteomes" id="UP000015105">
    <property type="component" value="Chromosome 2D"/>
</dbReference>
<reference evidence="2" key="1">
    <citation type="journal article" date="2014" name="Science">
        <title>Ancient hybridizations among the ancestral genomes of bread wheat.</title>
        <authorList>
            <consortium name="International Wheat Genome Sequencing Consortium,"/>
            <person name="Marcussen T."/>
            <person name="Sandve S.R."/>
            <person name="Heier L."/>
            <person name="Spannagl M."/>
            <person name="Pfeifer M."/>
            <person name="Jakobsen K.S."/>
            <person name="Wulff B.B."/>
            <person name="Steuernagel B."/>
            <person name="Mayer K.F."/>
            <person name="Olsen O.A."/>
        </authorList>
    </citation>
    <scope>NUCLEOTIDE SEQUENCE [LARGE SCALE GENOMIC DNA]</scope>
    <source>
        <strain evidence="2">cv. AL8/78</strain>
    </source>
</reference>
<reference evidence="2" key="2">
    <citation type="journal article" date="2017" name="Nat. Plants">
        <title>The Aegilops tauschii genome reveals multiple impacts of transposons.</title>
        <authorList>
            <person name="Zhao G."/>
            <person name="Zou C."/>
            <person name="Li K."/>
            <person name="Wang K."/>
            <person name="Li T."/>
            <person name="Gao L."/>
            <person name="Zhang X."/>
            <person name="Wang H."/>
            <person name="Yang Z."/>
            <person name="Liu X."/>
            <person name="Jiang W."/>
            <person name="Mao L."/>
            <person name="Kong X."/>
            <person name="Jiao Y."/>
            <person name="Jia J."/>
        </authorList>
    </citation>
    <scope>NUCLEOTIDE SEQUENCE [LARGE SCALE GENOMIC DNA]</scope>
    <source>
        <strain evidence="2">cv. AL8/78</strain>
    </source>
</reference>
<proteinExistence type="predicted"/>
<dbReference type="Gramene" id="AET2Gv20352200.2">
    <property type="protein sequence ID" value="AET2Gv20352200.2"/>
    <property type="gene ID" value="AET2Gv20352200"/>
</dbReference>
<reference evidence="1" key="3">
    <citation type="journal article" date="2017" name="Nature">
        <title>Genome sequence of the progenitor of the wheat D genome Aegilops tauschii.</title>
        <authorList>
            <person name="Luo M.C."/>
            <person name="Gu Y.Q."/>
            <person name="Puiu D."/>
            <person name="Wang H."/>
            <person name="Twardziok S.O."/>
            <person name="Deal K.R."/>
            <person name="Huo N."/>
            <person name="Zhu T."/>
            <person name="Wang L."/>
            <person name="Wang Y."/>
            <person name="McGuire P.E."/>
            <person name="Liu S."/>
            <person name="Long H."/>
            <person name="Ramasamy R.K."/>
            <person name="Rodriguez J.C."/>
            <person name="Van S.L."/>
            <person name="Yuan L."/>
            <person name="Wang Z."/>
            <person name="Xia Z."/>
            <person name="Xiao L."/>
            <person name="Anderson O.D."/>
            <person name="Ouyang S."/>
            <person name="Liang Y."/>
            <person name="Zimin A.V."/>
            <person name="Pertea G."/>
            <person name="Qi P."/>
            <person name="Bennetzen J.L."/>
            <person name="Dai X."/>
            <person name="Dawson M.W."/>
            <person name="Muller H.G."/>
            <person name="Kugler K."/>
            <person name="Rivarola-Duarte L."/>
            <person name="Spannagl M."/>
            <person name="Mayer K.F.X."/>
            <person name="Lu F.H."/>
            <person name="Bevan M.W."/>
            <person name="Leroy P."/>
            <person name="Li P."/>
            <person name="You F.M."/>
            <person name="Sun Q."/>
            <person name="Liu Z."/>
            <person name="Lyons E."/>
            <person name="Wicker T."/>
            <person name="Salzberg S.L."/>
            <person name="Devos K.M."/>
            <person name="Dvorak J."/>
        </authorList>
    </citation>
    <scope>NUCLEOTIDE SEQUENCE [LARGE SCALE GENOMIC DNA]</scope>
    <source>
        <strain evidence="1">cv. AL8/78</strain>
    </source>
</reference>
<sequence length="66" mass="7215">MGTGQMELSTIIPWSLVCCSPEATLGSFCRCGNLICAMVYVWLRLIEFRGGTNCNVGCSFFKEGNV</sequence>
<reference evidence="1" key="4">
    <citation type="submission" date="2019-03" db="UniProtKB">
        <authorList>
            <consortium name="EnsemblPlants"/>
        </authorList>
    </citation>
    <scope>IDENTIFICATION</scope>
</reference>